<dbReference type="PANTHER" id="PTHR30417:SF1">
    <property type="entry name" value="N-ACETYLMURAMOYL-L-ALANINE AMIDASE AMID"/>
    <property type="match status" value="1"/>
</dbReference>
<evidence type="ECO:0000313" key="8">
    <source>
        <dbReference type="EMBL" id="ALF00861.1"/>
    </source>
</evidence>
<evidence type="ECO:0000256" key="4">
    <source>
        <dbReference type="ARBA" id="ARBA00022638"/>
    </source>
</evidence>
<gene>
    <name evidence="8" type="ORF">SEA_SANDMAN_17</name>
</gene>
<proteinExistence type="predicted"/>
<evidence type="ECO:0000256" key="3">
    <source>
        <dbReference type="ARBA" id="ARBA00022529"/>
    </source>
</evidence>
<dbReference type="SMART" id="SM00644">
    <property type="entry name" value="Ami_2"/>
    <property type="match status" value="1"/>
</dbReference>
<dbReference type="GO" id="GO:0009253">
    <property type="term" value="P:peptidoglycan catabolic process"/>
    <property type="evidence" value="ECO:0007669"/>
    <property type="project" value="InterPro"/>
</dbReference>
<dbReference type="Pfam" id="PF01510">
    <property type="entry name" value="Amidase_2"/>
    <property type="match status" value="1"/>
</dbReference>
<evidence type="ECO:0000313" key="9">
    <source>
        <dbReference type="Proteomes" id="UP000224853"/>
    </source>
</evidence>
<organism evidence="8 9">
    <name type="scientific">Arthrobacter phage Sandman</name>
    <dbReference type="NCBI Taxonomy" id="1698363"/>
    <lineage>
        <taxon>Viruses</taxon>
        <taxon>Duplodnaviria</taxon>
        <taxon>Heunggongvirae</taxon>
        <taxon>Uroviricota</taxon>
        <taxon>Caudoviricetes</taxon>
        <taxon>Decurrovirus</taxon>
        <taxon>Decurrovirus decurro</taxon>
    </lineage>
</organism>
<keyword evidence="6" id="KW-0961">Cell wall biogenesis/degradation</keyword>
<dbReference type="SUPFAM" id="SSF55846">
    <property type="entry name" value="N-acetylmuramoyl-L-alanine amidase-like"/>
    <property type="match status" value="1"/>
</dbReference>
<comment type="catalytic activity">
    <reaction evidence="1">
        <text>Hydrolyzes the link between N-acetylmuramoyl residues and L-amino acid residues in certain cell-wall glycopeptides.</text>
        <dbReference type="EC" id="3.5.1.28"/>
    </reaction>
</comment>
<dbReference type="Proteomes" id="UP000224853">
    <property type="component" value="Segment"/>
</dbReference>
<dbReference type="EMBL" id="KT355475">
    <property type="protein sequence ID" value="ALF00861.1"/>
    <property type="molecule type" value="Genomic_DNA"/>
</dbReference>
<dbReference type="GO" id="GO:0071555">
    <property type="term" value="P:cell wall organization"/>
    <property type="evidence" value="ECO:0007669"/>
    <property type="project" value="UniProtKB-KW"/>
</dbReference>
<dbReference type="PANTHER" id="PTHR30417">
    <property type="entry name" value="N-ACETYLMURAMOYL-L-ALANINE AMIDASE AMID"/>
    <property type="match status" value="1"/>
</dbReference>
<dbReference type="InterPro" id="IPR002502">
    <property type="entry name" value="Amidase_domain"/>
</dbReference>
<evidence type="ECO:0000256" key="5">
    <source>
        <dbReference type="ARBA" id="ARBA00022801"/>
    </source>
</evidence>
<evidence type="ECO:0000259" key="7">
    <source>
        <dbReference type="SMART" id="SM00644"/>
    </source>
</evidence>
<dbReference type="GO" id="GO:0001897">
    <property type="term" value="P:symbiont-mediated cytolysis of host cell"/>
    <property type="evidence" value="ECO:0007669"/>
    <property type="project" value="UniProtKB-ARBA"/>
</dbReference>
<reference evidence="8 9" key="1">
    <citation type="submission" date="2015-07" db="EMBL/GenBank/DDBJ databases">
        <authorList>
            <person name="Alley P.L."/>
            <person name="Beisser E.B."/>
            <person name="Bianco C.V."/>
            <person name="Blanchard E.R."/>
            <person name="Butler A.R."/>
            <person name="DeRuff K.C."/>
            <person name="Garanich M.E."/>
            <person name="Khin E.P."/>
            <person name="Kobokovich A.L."/>
            <person name="Korn J.N."/>
            <person name="Pizzorno M.C."/>
            <person name="Schwake C.J."/>
            <person name="Silvi M."/>
            <person name="Stowe E.L."/>
            <person name="Sonstrom R.E."/>
            <person name="Serrano M.G."/>
            <person name="Buck G."/>
            <person name="Lee V."/>
            <person name="Wang Y."/>
            <person name="Carvalho R."/>
            <person name="Voegtly L."/>
            <person name="Shi R."/>
            <person name="Duckworth R."/>
            <person name="Johnson A."/>
            <person name="Loviza R."/>
            <person name="Walstead R."/>
            <person name="Shah Z."/>
            <person name="Kiflezghi M."/>
            <person name="Wade K."/>
            <person name="Ball S.L."/>
            <person name="Bradley K.W."/>
            <person name="Asai D.J."/>
            <person name="Bowman C.A."/>
            <person name="Russell D.A."/>
            <person name="Pope W.H."/>
            <person name="Jacobs-Sera D."/>
            <person name="Hendrix R.W."/>
            <person name="Hatfull G.F."/>
        </authorList>
    </citation>
    <scope>NUCLEOTIDE SEQUENCE [LARGE SCALE GENOMIC DNA]</scope>
</reference>
<dbReference type="InterPro" id="IPR051206">
    <property type="entry name" value="NAMLAA_amidase_2"/>
</dbReference>
<dbReference type="GO" id="GO:0009254">
    <property type="term" value="P:peptidoglycan turnover"/>
    <property type="evidence" value="ECO:0007669"/>
    <property type="project" value="TreeGrafter"/>
</dbReference>
<evidence type="ECO:0000256" key="6">
    <source>
        <dbReference type="ARBA" id="ARBA00023316"/>
    </source>
</evidence>
<dbReference type="CDD" id="cd06583">
    <property type="entry name" value="PGRP"/>
    <property type="match status" value="1"/>
</dbReference>
<accession>A0A0M3UKI9</accession>
<protein>
    <recommendedName>
        <fullName evidence="2">N-acetylmuramoyl-L-alanine amidase</fullName>
        <ecNumber evidence="2">3.5.1.28</ecNumber>
    </recommendedName>
</protein>
<keyword evidence="3" id="KW-0929">Antimicrobial</keyword>
<name>A0A0M3UKI9_9CAUD</name>
<dbReference type="Gene3D" id="3.40.80.10">
    <property type="entry name" value="Peptidoglycan recognition protein-like"/>
    <property type="match status" value="1"/>
</dbReference>
<evidence type="ECO:0000256" key="1">
    <source>
        <dbReference type="ARBA" id="ARBA00001561"/>
    </source>
</evidence>
<dbReference type="EC" id="3.5.1.28" evidence="2"/>
<sequence length="213" mass="23664">MTYQYLTGQTSPFQSPRTQPIQSITIHWWDKPERNPSFQGTVDWLCRVGTTASIHYVAEAGRVACLVSPDNIAWHAGDGGNGPGNNTSIGIECNPRQSDGDYATVAELVRDLRAVYGNLPIYPHRHWTSTECPGTYDLARINRLAATPAPSQEDQMNPEQNRMLVAIYNALFNKKSMPTPDNQSIVGGEALDELINNNDVKILAKLEEINRKL</sequence>
<keyword evidence="4" id="KW-0081">Bacteriolytic enzyme</keyword>
<dbReference type="GO" id="GO:0008745">
    <property type="term" value="F:N-acetylmuramoyl-L-alanine amidase activity"/>
    <property type="evidence" value="ECO:0007669"/>
    <property type="project" value="UniProtKB-EC"/>
</dbReference>
<dbReference type="InterPro" id="IPR036505">
    <property type="entry name" value="Amidase/PGRP_sf"/>
</dbReference>
<dbReference type="GO" id="GO:0042742">
    <property type="term" value="P:defense response to bacterium"/>
    <property type="evidence" value="ECO:0007669"/>
    <property type="project" value="UniProtKB-KW"/>
</dbReference>
<keyword evidence="5" id="KW-0378">Hydrolase</keyword>
<evidence type="ECO:0000256" key="2">
    <source>
        <dbReference type="ARBA" id="ARBA00011901"/>
    </source>
</evidence>
<feature type="domain" description="N-acetylmuramoyl-L-alanine amidase" evidence="7">
    <location>
        <begin position="11"/>
        <end position="134"/>
    </location>
</feature>